<keyword evidence="4" id="KW-0055">Arginine biosynthesis</keyword>
<evidence type="ECO:0000313" key="12">
    <source>
        <dbReference type="Proteomes" id="UP000246058"/>
    </source>
</evidence>
<dbReference type="KEGG" id="meti:DK427_13260"/>
<comment type="cofactor">
    <cofactor evidence="1">
        <name>Zn(2+)</name>
        <dbReference type="ChEBI" id="CHEBI:29105"/>
    </cofactor>
</comment>
<protein>
    <submittedName>
        <fullName evidence="11">Acetylornithine deacetylase</fullName>
    </submittedName>
</protein>
<proteinExistence type="inferred from homology"/>
<dbReference type="GO" id="GO:0008777">
    <property type="term" value="F:acetylornithine deacetylase activity"/>
    <property type="evidence" value="ECO:0007669"/>
    <property type="project" value="TreeGrafter"/>
</dbReference>
<dbReference type="PROSITE" id="PS00759">
    <property type="entry name" value="ARGE_DAPE_CPG2_2"/>
    <property type="match status" value="1"/>
</dbReference>
<evidence type="ECO:0000259" key="10">
    <source>
        <dbReference type="Pfam" id="PF07687"/>
    </source>
</evidence>
<dbReference type="SUPFAM" id="SSF55031">
    <property type="entry name" value="Bacterial exopeptidase dimerisation domain"/>
    <property type="match status" value="1"/>
</dbReference>
<dbReference type="Gene3D" id="3.30.70.360">
    <property type="match status" value="1"/>
</dbReference>
<dbReference type="InterPro" id="IPR011650">
    <property type="entry name" value="Peptidase_M20_dimer"/>
</dbReference>
<evidence type="ECO:0000313" key="11">
    <source>
        <dbReference type="EMBL" id="AWN36583.1"/>
    </source>
</evidence>
<reference evidence="11 12" key="1">
    <citation type="submission" date="2018-05" db="EMBL/GenBank/DDBJ databases">
        <title>Complete Genome Sequence of Methylobacterium sp. 17Sr1-43.</title>
        <authorList>
            <person name="Srinivasan S."/>
        </authorList>
    </citation>
    <scope>NUCLEOTIDE SEQUENCE [LARGE SCALE GENOMIC DNA]</scope>
    <source>
        <strain evidence="11 12">17Sr1-43</strain>
    </source>
</reference>
<organism evidence="11 12">
    <name type="scientific">Methylobacterium radiodurans</name>
    <dbReference type="NCBI Taxonomy" id="2202828"/>
    <lineage>
        <taxon>Bacteria</taxon>
        <taxon>Pseudomonadati</taxon>
        <taxon>Pseudomonadota</taxon>
        <taxon>Alphaproteobacteria</taxon>
        <taxon>Hyphomicrobiales</taxon>
        <taxon>Methylobacteriaceae</taxon>
        <taxon>Methylobacterium</taxon>
    </lineage>
</organism>
<evidence type="ECO:0000256" key="8">
    <source>
        <dbReference type="ARBA" id="ARBA00022833"/>
    </source>
</evidence>
<comment type="similarity">
    <text evidence="2">Belongs to the peptidase M20A family. ArgE subfamily.</text>
</comment>
<evidence type="ECO:0000256" key="5">
    <source>
        <dbReference type="ARBA" id="ARBA00022605"/>
    </source>
</evidence>
<dbReference type="NCBIfam" id="TIGR01892">
    <property type="entry name" value="AcOrn-deacetyl"/>
    <property type="match status" value="1"/>
</dbReference>
<dbReference type="GO" id="GO:0046872">
    <property type="term" value="F:metal ion binding"/>
    <property type="evidence" value="ECO:0007669"/>
    <property type="project" value="UniProtKB-KW"/>
</dbReference>
<dbReference type="PANTHER" id="PTHR43808">
    <property type="entry name" value="ACETYLORNITHINE DEACETYLASE"/>
    <property type="match status" value="1"/>
</dbReference>
<keyword evidence="9" id="KW-0170">Cobalt</keyword>
<evidence type="ECO:0000256" key="1">
    <source>
        <dbReference type="ARBA" id="ARBA00001947"/>
    </source>
</evidence>
<dbReference type="EMBL" id="CP029551">
    <property type="protein sequence ID" value="AWN36583.1"/>
    <property type="molecule type" value="Genomic_DNA"/>
</dbReference>
<evidence type="ECO:0000256" key="9">
    <source>
        <dbReference type="ARBA" id="ARBA00023285"/>
    </source>
</evidence>
<sequence>MRTGDRLEPLDLLARLVAFDTESSKSNLDLIAWVSAYLDGWGVRYVTVPNVAGDKAALFATLGPEVDGGVVLSGHTDVVPVAGQSWSADPFTLRVADGRAYGRGAVDMKGFCALALALVPEMLAADLRRPIHILLSYDEETTCLGVADTIAVFGRDLPRPGAVIVGEPTNLEVADAHKSVVTCLTTVHGHEAHSSKPMLGANAVMAAGDLVAALNGIADTMIGRGDPSGRFDPPFSTVHVGTIQGGTARNILPKVCSFNWEYRGLPDLDPAEIPALFGAAVARVTAERLNRYGDYGRIETLEEVAVPGLAPEPGSEAERLALRAARRNRTVSVPYATEAGRFQATGIPTVVCGPGSIDQAHQPDEFITLAALGQGEAFLRRLIAECCR</sequence>
<gene>
    <name evidence="11" type="primary">argE</name>
    <name evidence="11" type="ORF">DK427_13260</name>
</gene>
<evidence type="ECO:0000256" key="2">
    <source>
        <dbReference type="ARBA" id="ARBA00005691"/>
    </source>
</evidence>
<dbReference type="PANTHER" id="PTHR43808:SF31">
    <property type="entry name" value="N-ACETYL-L-CITRULLINE DEACETYLASE"/>
    <property type="match status" value="1"/>
</dbReference>
<dbReference type="InterPro" id="IPR002933">
    <property type="entry name" value="Peptidase_M20"/>
</dbReference>
<dbReference type="InterPro" id="IPR010169">
    <property type="entry name" value="AcOrn-deacetyl"/>
</dbReference>
<evidence type="ECO:0000256" key="6">
    <source>
        <dbReference type="ARBA" id="ARBA00022723"/>
    </source>
</evidence>
<accession>A0A2U8VS82</accession>
<dbReference type="InterPro" id="IPR050072">
    <property type="entry name" value="Peptidase_M20A"/>
</dbReference>
<dbReference type="Pfam" id="PF07687">
    <property type="entry name" value="M20_dimer"/>
    <property type="match status" value="1"/>
</dbReference>
<keyword evidence="3" id="KW-0963">Cytoplasm</keyword>
<dbReference type="SUPFAM" id="SSF53187">
    <property type="entry name" value="Zn-dependent exopeptidases"/>
    <property type="match status" value="1"/>
</dbReference>
<name>A0A2U8VS82_9HYPH</name>
<dbReference type="InterPro" id="IPR001261">
    <property type="entry name" value="ArgE/DapE_CS"/>
</dbReference>
<dbReference type="CDD" id="cd03894">
    <property type="entry name" value="M20_ArgE"/>
    <property type="match status" value="1"/>
</dbReference>
<dbReference type="RefSeq" id="WP_109951684.1">
    <property type="nucleotide sequence ID" value="NZ_CP029551.1"/>
</dbReference>
<keyword evidence="6" id="KW-0479">Metal-binding</keyword>
<evidence type="ECO:0000256" key="3">
    <source>
        <dbReference type="ARBA" id="ARBA00022490"/>
    </source>
</evidence>
<evidence type="ECO:0000256" key="7">
    <source>
        <dbReference type="ARBA" id="ARBA00022801"/>
    </source>
</evidence>
<feature type="domain" description="Peptidase M20 dimerisation" evidence="10">
    <location>
        <begin position="176"/>
        <end position="282"/>
    </location>
</feature>
<dbReference type="InterPro" id="IPR036264">
    <property type="entry name" value="Bact_exopeptidase_dim_dom"/>
</dbReference>
<dbReference type="OrthoDB" id="9809784at2"/>
<dbReference type="Gene3D" id="3.40.630.10">
    <property type="entry name" value="Zn peptidases"/>
    <property type="match status" value="1"/>
</dbReference>
<evidence type="ECO:0000256" key="4">
    <source>
        <dbReference type="ARBA" id="ARBA00022571"/>
    </source>
</evidence>
<keyword evidence="5" id="KW-0028">Amino-acid biosynthesis</keyword>
<dbReference type="GO" id="GO:0006526">
    <property type="term" value="P:L-arginine biosynthetic process"/>
    <property type="evidence" value="ECO:0007669"/>
    <property type="project" value="UniProtKB-KW"/>
</dbReference>
<dbReference type="NCBIfam" id="NF005710">
    <property type="entry name" value="PRK07522.1"/>
    <property type="match status" value="1"/>
</dbReference>
<keyword evidence="7" id="KW-0378">Hydrolase</keyword>
<keyword evidence="8" id="KW-0862">Zinc</keyword>
<dbReference type="AlphaFoldDB" id="A0A2U8VS82"/>
<dbReference type="Proteomes" id="UP000246058">
    <property type="component" value="Chromosome"/>
</dbReference>
<keyword evidence="12" id="KW-1185">Reference proteome</keyword>
<dbReference type="Pfam" id="PF01546">
    <property type="entry name" value="Peptidase_M20"/>
    <property type="match status" value="1"/>
</dbReference>